<evidence type="ECO:0008006" key="4">
    <source>
        <dbReference type="Google" id="ProtNLM"/>
    </source>
</evidence>
<evidence type="ECO:0000313" key="3">
    <source>
        <dbReference type="Proteomes" id="UP000654075"/>
    </source>
</evidence>
<dbReference type="AlphaFoldDB" id="A0A813DYP5"/>
<evidence type="ECO:0000256" key="1">
    <source>
        <dbReference type="SAM" id="MobiDB-lite"/>
    </source>
</evidence>
<organism evidence="2 3">
    <name type="scientific">Polarella glacialis</name>
    <name type="common">Dinoflagellate</name>
    <dbReference type="NCBI Taxonomy" id="89957"/>
    <lineage>
        <taxon>Eukaryota</taxon>
        <taxon>Sar</taxon>
        <taxon>Alveolata</taxon>
        <taxon>Dinophyceae</taxon>
        <taxon>Suessiales</taxon>
        <taxon>Suessiaceae</taxon>
        <taxon>Polarella</taxon>
    </lineage>
</organism>
<protein>
    <recommendedName>
        <fullName evidence="4">Calmodulin</fullName>
    </recommendedName>
</protein>
<name>A0A813DYP5_POLGL</name>
<dbReference type="Proteomes" id="UP000654075">
    <property type="component" value="Unassembled WGS sequence"/>
</dbReference>
<proteinExistence type="predicted"/>
<accession>A0A813DYP5</accession>
<sequence>MTGSTPAFVWKGGTWSKILRRLRRPSGVGADSGAGIIDSLNLRKSPSAGKLIRNKITGAAPAVAVRINGQAVVGDVRKWSKAALLSTTTNEGEVRKWSKATPLSTPTDEAPGLESSAERCPQAEKVVRQKDPSSQVLGMKAITLAKKYRLDFHEVKRVLTELEKAGKNASGALDRRQFRTFLERLFERDNIPDDFVGAAFQAVSTGDLDQEMDVEGFLEWYTQNMFTAVATLSGDSRVTAGNSMVKKVAEILNILPQEVDKDQEHIR</sequence>
<keyword evidence="3" id="KW-1185">Reference proteome</keyword>
<gene>
    <name evidence="2" type="ORF">PGLA1383_LOCUS13236</name>
</gene>
<reference evidence="2" key="1">
    <citation type="submission" date="2021-02" db="EMBL/GenBank/DDBJ databases">
        <authorList>
            <person name="Dougan E. K."/>
            <person name="Rhodes N."/>
            <person name="Thang M."/>
            <person name="Chan C."/>
        </authorList>
    </citation>
    <scope>NUCLEOTIDE SEQUENCE</scope>
</reference>
<feature type="compositionally biased region" description="Basic and acidic residues" evidence="1">
    <location>
        <begin position="121"/>
        <end position="131"/>
    </location>
</feature>
<feature type="region of interest" description="Disordered" evidence="1">
    <location>
        <begin position="95"/>
        <end position="131"/>
    </location>
</feature>
<dbReference type="SUPFAM" id="SSF47473">
    <property type="entry name" value="EF-hand"/>
    <property type="match status" value="1"/>
</dbReference>
<dbReference type="InterPro" id="IPR011992">
    <property type="entry name" value="EF-hand-dom_pair"/>
</dbReference>
<comment type="caution">
    <text evidence="2">The sequence shown here is derived from an EMBL/GenBank/DDBJ whole genome shotgun (WGS) entry which is preliminary data.</text>
</comment>
<evidence type="ECO:0000313" key="2">
    <source>
        <dbReference type="EMBL" id="CAE8594711.1"/>
    </source>
</evidence>
<dbReference type="EMBL" id="CAJNNV010007291">
    <property type="protein sequence ID" value="CAE8594711.1"/>
    <property type="molecule type" value="Genomic_DNA"/>
</dbReference>